<evidence type="ECO:0000256" key="2">
    <source>
        <dbReference type="SAM" id="MobiDB-lite"/>
    </source>
</evidence>
<dbReference type="CDD" id="cd12148">
    <property type="entry name" value="fungal_TF_MHR"/>
    <property type="match status" value="1"/>
</dbReference>
<keyword evidence="3" id="KW-0812">Transmembrane</keyword>
<dbReference type="GO" id="GO:0006351">
    <property type="term" value="P:DNA-templated transcription"/>
    <property type="evidence" value="ECO:0007669"/>
    <property type="project" value="InterPro"/>
</dbReference>
<feature type="domain" description="Xylanolytic transcriptional activator regulatory" evidence="4">
    <location>
        <begin position="666"/>
        <end position="738"/>
    </location>
</feature>
<keyword evidence="6" id="KW-1185">Reference proteome</keyword>
<accession>A0A1V6Q2C6</accession>
<gene>
    <name evidence="5" type="ORF">PENANT_c017G11413</name>
</gene>
<comment type="caution">
    <text evidence="5">The sequence shown here is derived from an EMBL/GenBank/DDBJ whole genome shotgun (WGS) entry which is preliminary data.</text>
</comment>
<dbReference type="InterPro" id="IPR050987">
    <property type="entry name" value="AtrR-like"/>
</dbReference>
<proteinExistence type="predicted"/>
<dbReference type="STRING" id="416450.A0A1V6Q2C6"/>
<dbReference type="SMART" id="SM00906">
    <property type="entry name" value="Fungal_trans"/>
    <property type="match status" value="1"/>
</dbReference>
<dbReference type="Pfam" id="PF04082">
    <property type="entry name" value="Fungal_trans"/>
    <property type="match status" value="1"/>
</dbReference>
<evidence type="ECO:0000256" key="1">
    <source>
        <dbReference type="ARBA" id="ARBA00023242"/>
    </source>
</evidence>
<protein>
    <recommendedName>
        <fullName evidence="4">Xylanolytic transcriptional activator regulatory domain-containing protein</fullName>
    </recommendedName>
</protein>
<feature type="compositionally biased region" description="Low complexity" evidence="2">
    <location>
        <begin position="394"/>
        <end position="415"/>
    </location>
</feature>
<dbReference type="GO" id="GO:0003677">
    <property type="term" value="F:DNA binding"/>
    <property type="evidence" value="ECO:0007669"/>
    <property type="project" value="InterPro"/>
</dbReference>
<dbReference type="PANTHER" id="PTHR46910">
    <property type="entry name" value="TRANSCRIPTION FACTOR PDR1"/>
    <property type="match status" value="1"/>
</dbReference>
<evidence type="ECO:0000259" key="4">
    <source>
        <dbReference type="SMART" id="SM00906"/>
    </source>
</evidence>
<organism evidence="5 6">
    <name type="scientific">Penicillium antarcticum</name>
    <dbReference type="NCBI Taxonomy" id="416450"/>
    <lineage>
        <taxon>Eukaryota</taxon>
        <taxon>Fungi</taxon>
        <taxon>Dikarya</taxon>
        <taxon>Ascomycota</taxon>
        <taxon>Pezizomycotina</taxon>
        <taxon>Eurotiomycetes</taxon>
        <taxon>Eurotiomycetidae</taxon>
        <taxon>Eurotiales</taxon>
        <taxon>Aspergillaceae</taxon>
        <taxon>Penicillium</taxon>
    </lineage>
</organism>
<keyword evidence="3" id="KW-1133">Transmembrane helix</keyword>
<dbReference type="EMBL" id="MDYN01000017">
    <property type="protein sequence ID" value="OQD83403.1"/>
    <property type="molecule type" value="Genomic_DNA"/>
</dbReference>
<evidence type="ECO:0000313" key="5">
    <source>
        <dbReference type="EMBL" id="OQD83403.1"/>
    </source>
</evidence>
<evidence type="ECO:0000313" key="6">
    <source>
        <dbReference type="Proteomes" id="UP000191672"/>
    </source>
</evidence>
<name>A0A1V6Q2C6_9EURO</name>
<evidence type="ECO:0000256" key="3">
    <source>
        <dbReference type="SAM" id="Phobius"/>
    </source>
</evidence>
<dbReference type="GO" id="GO:0008270">
    <property type="term" value="F:zinc ion binding"/>
    <property type="evidence" value="ECO:0007669"/>
    <property type="project" value="InterPro"/>
</dbReference>
<sequence>MPHFLDRVRTVLRRSKRNSISVGSKESIWKRLPSDVFVAIAASCSIKDIGSLSLTNHLLHDRVAKLEFAIAWAYIQLRKQKGYHDHLWVYGSLSPGDDIHFISELFPPPPPKYSSGMDHDNAGYSLGYLGDLHRCWETCLRLSYHLADHVVEHHLETDPLARPLWASSKTEKEVVYTKAVASLQAKLLHPIAYAIFFLESSASHSDDSEDSDNHYHHHRSLSSSVQRQQSILQKAPFTDTQILLSTHHCMQLLFSTMQRLMSPEIPHATSESWVSLLLTTSTMERIVQFFVSIAKDDQRKQKCLHDSTWSHKKEFLLSMRRDLNEYMAHESYHGERPLEPKLNHIWFHAAQSEMAQNVVVNVRHEFIDRESREALTERLAKLEESSAKDVPNFPASNHATSSTSSSPRVNSISSIELTTNRAVEPAKGEKKRPVLSEQQETTQFVPPASKRRKSQSVLQQKTHHETHSPGSTHHASEAREYIEHELQCNPALSKDRRTALESAQKFVGQLSNPTLHWEETGAMDDMTIEENLEEPILTPELLYMMLPGPDKQTTSQGTVSWPDHISDKILERMGLAIIEGSECEQVLQHYRINVWIKAMGIISKLAPLIASEPLKVHFRRLKKRYEAAALELLNQIPLAAAPSLLLLQSLMSATRLMQYLGNMSRCWMFTSLASRVIVSLNYHNITDSNPRSEIEESVHACVYTCYYFDKTLSLLLLRPPSLPDLKVKATELIHIDPDLPTFAMITGIVEYAELKHTLLGILLDPKAIEDSEKAKILSDLVMANVHGRLKYRRIQEQDFPQSWGNLHREWLSMDFNYYSVLTTIIQARSSVLKSRLVCENCLYTARESLTTLRALQEAFSSQFNSIDSYPYFLTWTMLLFPLAPFFVLFCNVIATSNEKDFTMIKTITDDLHQFAEANASIGKLYKLFAKFLDLCAPLIKRNLEHARSELPAVAENVAGMPEGHRVDSQDDVFGRAAAEAMVDLQSAHVSGVQPHAPRSEGWDDSLVWELFNNQPSLGWAESELWDAMAQFD</sequence>
<dbReference type="GO" id="GO:0003700">
    <property type="term" value="F:DNA-binding transcription factor activity"/>
    <property type="evidence" value="ECO:0007669"/>
    <property type="project" value="InterPro"/>
</dbReference>
<dbReference type="InterPro" id="IPR007219">
    <property type="entry name" value="XnlR_reg_dom"/>
</dbReference>
<dbReference type="AlphaFoldDB" id="A0A1V6Q2C6"/>
<feature type="region of interest" description="Disordered" evidence="2">
    <location>
        <begin position="383"/>
        <end position="476"/>
    </location>
</feature>
<reference evidence="6" key="1">
    <citation type="journal article" date="2017" name="Nat. Microbiol.">
        <title>Global analysis of biosynthetic gene clusters reveals vast potential of secondary metabolite production in Penicillium species.</title>
        <authorList>
            <person name="Nielsen J.C."/>
            <person name="Grijseels S."/>
            <person name="Prigent S."/>
            <person name="Ji B."/>
            <person name="Dainat J."/>
            <person name="Nielsen K.F."/>
            <person name="Frisvad J.C."/>
            <person name="Workman M."/>
            <person name="Nielsen J."/>
        </authorList>
    </citation>
    <scope>NUCLEOTIDE SEQUENCE [LARGE SCALE GENOMIC DNA]</scope>
    <source>
        <strain evidence="6">IBT 31811</strain>
    </source>
</reference>
<dbReference type="Proteomes" id="UP000191672">
    <property type="component" value="Unassembled WGS sequence"/>
</dbReference>
<feature type="transmembrane region" description="Helical" evidence="3">
    <location>
        <begin position="869"/>
        <end position="894"/>
    </location>
</feature>
<feature type="compositionally biased region" description="Basic and acidic residues" evidence="2">
    <location>
        <begin position="424"/>
        <end position="434"/>
    </location>
</feature>
<keyword evidence="3" id="KW-0472">Membrane</keyword>
<dbReference type="PANTHER" id="PTHR46910:SF1">
    <property type="entry name" value="MISCELLANEOUS ZN(II)2CYS6 TRANSCRIPTION FACTOR (EUROFUNG)-RELATED"/>
    <property type="match status" value="1"/>
</dbReference>
<keyword evidence="1" id="KW-0539">Nucleus</keyword>